<dbReference type="GeneID" id="44135325"/>
<feature type="binding site" evidence="5">
    <location>
        <position position="237"/>
    </location>
    <ligand>
        <name>NAD(+)</name>
        <dbReference type="ChEBI" id="CHEBI:57540"/>
    </ligand>
</feature>
<comment type="similarity">
    <text evidence="1 3 7">Belongs to the Glu/Leu/Phe/Val dehydrogenases family.</text>
</comment>
<evidence type="ECO:0000256" key="6">
    <source>
        <dbReference type="PIRSR" id="PIRSR000185-3"/>
    </source>
</evidence>
<evidence type="ECO:0000256" key="5">
    <source>
        <dbReference type="PIRSR" id="PIRSR000185-2"/>
    </source>
</evidence>
<dbReference type="FunFam" id="3.40.50.720:FF:000100">
    <property type="entry name" value="Glutamate dehydrogenase 1, mitochondrial"/>
    <property type="match status" value="1"/>
</dbReference>
<feature type="active site" description="Proton donor" evidence="4">
    <location>
        <position position="110"/>
    </location>
</feature>
<protein>
    <recommendedName>
        <fullName evidence="3">Glutamate dehydrogenase</fullName>
    </recommendedName>
</protein>
<dbReference type="InterPro" id="IPR014362">
    <property type="entry name" value="Glu_DH"/>
</dbReference>
<reference evidence="11" key="2">
    <citation type="submission" date="2016-12" db="EMBL/GenBank/DDBJ databases">
        <title>Whole genome sequencing of Sphingomonas sp. ABOJV.</title>
        <authorList>
            <person name="Conlan S."/>
            <person name="Thomas P.J."/>
            <person name="Mullikin J."/>
            <person name="Palmore T.N."/>
            <person name="Frank K.M."/>
            <person name="Segre J.A."/>
        </authorList>
    </citation>
    <scope>NUCLEOTIDE SEQUENCE [LARGE SCALE GENOMIC DNA]</scope>
    <source>
        <strain evidence="11">ABOJV</strain>
        <plasmid evidence="11">Plasmid tig00000001</plasmid>
    </source>
</reference>
<geneLocation type="plasmid" evidence="9 11">
    <name>tig00000001</name>
</geneLocation>
<name>A0A1L6JHW4_9SPHN</name>
<sequence>MNDSQNSRIRLDQQVDQAFDRAAGHTLHDPLLLSQIRTCNTVCQFAFPIRRDDGTVRVINAWRAEHSHHRLPTKGGIRFSPNVELEEVVGLASLMTYKCALMDVPFGGAKGAIQIDRNEFSAAELERITRRYAFELLRRNMIGPASDVPAPDYGTGPQEMAWIADTYQQINHSDLNALACVTGKPITLSGLRGRTEATGLGVFYGLREACAREAEMARLGLTRGLEGKRIVVQGLGNVGGHAATFLENGGAKIICVIEHDGAIFREAGLHIPDVMEHRTQTGSIMGFSGAQDLPSSMLGLELDCDILVPAALENTIHAGNQQRLRARIIAEGANGPVTADADRALSERGVMIIPDIYLNAGGVTASYLEWLKNLAHVRFGRIEQRFDQGAYHRIAGASGRKIEPPVLATLKGADEIDLVHSALEDAMSSALAQLLEARGRHGTDLRTAAMIVAIDKIAACYGQTGIFP</sequence>
<keyword evidence="11" id="KW-1185">Reference proteome</keyword>
<evidence type="ECO:0000313" key="11">
    <source>
        <dbReference type="Proteomes" id="UP000185161"/>
    </source>
</evidence>
<gene>
    <name evidence="9" type="ORF">BRX40_22425</name>
    <name evidence="10" type="ORF">CA257_18495</name>
</gene>
<dbReference type="InterPro" id="IPR006095">
    <property type="entry name" value="Glu/Leu/Phe/Val/Trp_DH"/>
</dbReference>
<dbReference type="EMBL" id="QQWO01000019">
    <property type="protein sequence ID" value="RSV00165.1"/>
    <property type="molecule type" value="Genomic_DNA"/>
</dbReference>
<dbReference type="GO" id="GO:0004352">
    <property type="term" value="F:glutamate dehydrogenase (NAD+) activity"/>
    <property type="evidence" value="ECO:0007669"/>
    <property type="project" value="TreeGrafter"/>
</dbReference>
<keyword evidence="9" id="KW-0614">Plasmid</keyword>
<dbReference type="PANTHER" id="PTHR11606">
    <property type="entry name" value="GLUTAMATE DEHYDROGENASE"/>
    <property type="match status" value="1"/>
</dbReference>
<dbReference type="Proteomes" id="UP000286681">
    <property type="component" value="Unassembled WGS sequence"/>
</dbReference>
<dbReference type="GO" id="GO:0006538">
    <property type="term" value="P:L-glutamate catabolic process"/>
    <property type="evidence" value="ECO:0007669"/>
    <property type="project" value="TreeGrafter"/>
</dbReference>
<dbReference type="GO" id="GO:0000166">
    <property type="term" value="F:nucleotide binding"/>
    <property type="evidence" value="ECO:0007669"/>
    <property type="project" value="UniProtKB-KW"/>
</dbReference>
<dbReference type="AlphaFoldDB" id="A0A1L6JHW4"/>
<dbReference type="SMART" id="SM00839">
    <property type="entry name" value="ELFV_dehydrog"/>
    <property type="match status" value="1"/>
</dbReference>
<dbReference type="CDD" id="cd01076">
    <property type="entry name" value="NAD_bind_1_Glu_DH"/>
    <property type="match status" value="1"/>
</dbReference>
<dbReference type="InterPro" id="IPR006097">
    <property type="entry name" value="Glu/Leu/Phe/Val/Trp_DH_dimer"/>
</dbReference>
<reference evidence="10 12" key="3">
    <citation type="submission" date="2018-07" db="EMBL/GenBank/DDBJ databases">
        <title>Genomic and Epidemiologic Investigation of an Indolent Hospital Outbreak.</title>
        <authorList>
            <person name="Johnson R.C."/>
            <person name="Deming C."/>
            <person name="Conlan S."/>
            <person name="Zellmer C.J."/>
            <person name="Michelin A.V."/>
            <person name="Lee-Lin S."/>
            <person name="Thomas P.J."/>
            <person name="Park M."/>
            <person name="Weingarten R.A."/>
            <person name="Less J."/>
            <person name="Dekker J.P."/>
            <person name="Frank K.M."/>
            <person name="Musser K.A."/>
            <person name="Mcquiston J.R."/>
            <person name="Henderson D.K."/>
            <person name="Lau A.F."/>
            <person name="Palmore T.N."/>
            <person name="Segre J.A."/>
        </authorList>
    </citation>
    <scope>NUCLEOTIDE SEQUENCE [LARGE SCALE GENOMIC DNA]</scope>
    <source>
        <strain evidence="10 12">SK-NIH.Env10_0317</strain>
    </source>
</reference>
<evidence type="ECO:0000256" key="2">
    <source>
        <dbReference type="ARBA" id="ARBA00023002"/>
    </source>
</evidence>
<feature type="domain" description="Glutamate/phenylalanine/leucine/valine/L-tryptophan dehydrogenase C-terminal" evidence="8">
    <location>
        <begin position="191"/>
        <end position="465"/>
    </location>
</feature>
<dbReference type="PRINTS" id="PR00082">
    <property type="entry name" value="GLFDHDRGNASE"/>
</dbReference>
<feature type="site" description="Important for catalysis" evidence="6">
    <location>
        <position position="152"/>
    </location>
</feature>
<dbReference type="InterPro" id="IPR046346">
    <property type="entry name" value="Aminoacid_DH-like_N_sf"/>
</dbReference>
<dbReference type="SUPFAM" id="SSF53223">
    <property type="entry name" value="Aminoacid dehydrogenase-like, N-terminal domain"/>
    <property type="match status" value="1"/>
</dbReference>
<dbReference type="Pfam" id="PF02812">
    <property type="entry name" value="ELFV_dehydrog_N"/>
    <property type="match status" value="1"/>
</dbReference>
<keyword evidence="5" id="KW-0547">Nucleotide-binding</keyword>
<accession>A0A1L6JHW4</accession>
<evidence type="ECO:0000256" key="7">
    <source>
        <dbReference type="RuleBase" id="RU004417"/>
    </source>
</evidence>
<dbReference type="InterPro" id="IPR036291">
    <property type="entry name" value="NAD(P)-bd_dom_sf"/>
</dbReference>
<feature type="binding site" evidence="5">
    <location>
        <position position="198"/>
    </location>
    <ligand>
        <name>NAD(+)</name>
        <dbReference type="ChEBI" id="CHEBI:57540"/>
    </ligand>
</feature>
<dbReference type="OrthoDB" id="9803297at2"/>
<dbReference type="SUPFAM" id="SSF51735">
    <property type="entry name" value="NAD(P)-binding Rossmann-fold domains"/>
    <property type="match status" value="1"/>
</dbReference>
<feature type="binding site" evidence="5">
    <location>
        <position position="366"/>
    </location>
    <ligand>
        <name>substrate</name>
    </ligand>
</feature>
<dbReference type="KEGG" id="skr:BRX40_22425"/>
<dbReference type="InterPro" id="IPR033922">
    <property type="entry name" value="NAD_bind_Glu_DH"/>
</dbReference>
<dbReference type="EMBL" id="CP018821">
    <property type="protein sequence ID" value="APR55511.1"/>
    <property type="molecule type" value="Genomic_DNA"/>
</dbReference>
<keyword evidence="5" id="KW-0520">NAD</keyword>
<dbReference type="Gene3D" id="3.40.50.10860">
    <property type="entry name" value="Leucine Dehydrogenase, chain A, domain 1"/>
    <property type="match status" value="1"/>
</dbReference>
<evidence type="ECO:0000313" key="12">
    <source>
        <dbReference type="Proteomes" id="UP000286681"/>
    </source>
</evidence>
<dbReference type="PANTHER" id="PTHR11606:SF13">
    <property type="entry name" value="GLUTAMATE DEHYDROGENASE 1, MITOCHONDRIAL"/>
    <property type="match status" value="1"/>
</dbReference>
<evidence type="ECO:0000259" key="8">
    <source>
        <dbReference type="SMART" id="SM00839"/>
    </source>
</evidence>
<feature type="binding site" evidence="5">
    <location>
        <position position="74"/>
    </location>
    <ligand>
        <name>substrate</name>
    </ligand>
</feature>
<evidence type="ECO:0000313" key="9">
    <source>
        <dbReference type="EMBL" id="APR55511.1"/>
    </source>
</evidence>
<dbReference type="InterPro" id="IPR006096">
    <property type="entry name" value="Glu/Leu/Phe/Val/Trp_DH_C"/>
</dbReference>
<dbReference type="RefSeq" id="WP_047867100.1">
    <property type="nucleotide sequence ID" value="NZ_CP018821.1"/>
</dbReference>
<feature type="binding site" evidence="5">
    <location>
        <position position="98"/>
    </location>
    <ligand>
        <name>substrate</name>
    </ligand>
</feature>
<reference evidence="9" key="1">
    <citation type="submission" date="2016-12" db="EMBL/GenBank/DDBJ databases">
        <title>Whole genome sequencing of Sphingomonas koreensis.</title>
        <authorList>
            <person name="Conlan S."/>
            <person name="Thomas P.J."/>
            <person name="Mullikin J."/>
            <person name="Palmore T.N."/>
            <person name="Frank K.M."/>
            <person name="Segre J.A."/>
        </authorList>
    </citation>
    <scope>NUCLEOTIDE SEQUENCE</scope>
    <source>
        <strain evidence="9">ABOJV</strain>
        <plasmid evidence="9">tig00000001</plasmid>
    </source>
</reference>
<organism evidence="9 11">
    <name type="scientific">Sphingomonas koreensis</name>
    <dbReference type="NCBI Taxonomy" id="93064"/>
    <lineage>
        <taxon>Bacteria</taxon>
        <taxon>Pseudomonadati</taxon>
        <taxon>Pseudomonadota</taxon>
        <taxon>Alphaproteobacteria</taxon>
        <taxon>Sphingomonadales</taxon>
        <taxon>Sphingomonadaceae</taxon>
        <taxon>Sphingomonas</taxon>
    </lineage>
</organism>
<keyword evidence="2 3" id="KW-0560">Oxidoreductase</keyword>
<dbReference type="PIRSF" id="PIRSF000185">
    <property type="entry name" value="Glu_DH"/>
    <property type="match status" value="1"/>
</dbReference>
<evidence type="ECO:0000256" key="1">
    <source>
        <dbReference type="ARBA" id="ARBA00006382"/>
    </source>
</evidence>
<dbReference type="Gene3D" id="3.40.50.720">
    <property type="entry name" value="NAD(P)-binding Rossmann-like Domain"/>
    <property type="match status" value="1"/>
</dbReference>
<evidence type="ECO:0000256" key="4">
    <source>
        <dbReference type="PIRSR" id="PIRSR000185-1"/>
    </source>
</evidence>
<evidence type="ECO:0000313" key="10">
    <source>
        <dbReference type="EMBL" id="RSV00165.1"/>
    </source>
</evidence>
<dbReference type="Pfam" id="PF00208">
    <property type="entry name" value="ELFV_dehydrog"/>
    <property type="match status" value="1"/>
</dbReference>
<evidence type="ECO:0000256" key="3">
    <source>
        <dbReference type="PIRNR" id="PIRNR000185"/>
    </source>
</evidence>
<proteinExistence type="inferred from homology"/>
<dbReference type="Proteomes" id="UP000185161">
    <property type="component" value="Plasmid tig00000001"/>
</dbReference>